<gene>
    <name evidence="1" type="ORF">AMELA_G00065900</name>
</gene>
<dbReference type="Proteomes" id="UP000593565">
    <property type="component" value="Unassembled WGS sequence"/>
</dbReference>
<comment type="caution">
    <text evidence="1">The sequence shown here is derived from an EMBL/GenBank/DDBJ whole genome shotgun (WGS) entry which is preliminary data.</text>
</comment>
<protein>
    <submittedName>
        <fullName evidence="1">Uncharacterized protein</fullName>
    </submittedName>
</protein>
<name>A0A7J6B4T0_AMEME</name>
<keyword evidence="2" id="KW-1185">Reference proteome</keyword>
<dbReference type="AlphaFoldDB" id="A0A7J6B4T0"/>
<sequence>MGGATEWAWPMGLVAPQRIAYTMAAGKRRKQTIFRPAASSKKYEKKIIKIRKIGESQGKRPRKDVKAPTCLASLWC</sequence>
<evidence type="ECO:0000313" key="1">
    <source>
        <dbReference type="EMBL" id="KAF4089389.1"/>
    </source>
</evidence>
<reference evidence="1 2" key="1">
    <citation type="submission" date="2020-02" db="EMBL/GenBank/DDBJ databases">
        <title>A chromosome-scale genome assembly of the black bullhead catfish (Ameiurus melas).</title>
        <authorList>
            <person name="Wen M."/>
            <person name="Zham M."/>
            <person name="Cabau C."/>
            <person name="Klopp C."/>
            <person name="Donnadieu C."/>
            <person name="Roques C."/>
            <person name="Bouchez O."/>
            <person name="Lampietro C."/>
            <person name="Jouanno E."/>
            <person name="Herpin A."/>
            <person name="Louis A."/>
            <person name="Berthelot C."/>
            <person name="Parey E."/>
            <person name="Roest-Crollius H."/>
            <person name="Braasch I."/>
            <person name="Postlethwait J."/>
            <person name="Robinson-Rechavi M."/>
            <person name="Echchiki A."/>
            <person name="Begum T."/>
            <person name="Montfort J."/>
            <person name="Schartl M."/>
            <person name="Bobe J."/>
            <person name="Guiguen Y."/>
        </authorList>
    </citation>
    <scope>NUCLEOTIDE SEQUENCE [LARGE SCALE GENOMIC DNA]</scope>
    <source>
        <strain evidence="1">M_S1</strain>
        <tissue evidence="1">Blood</tissue>
    </source>
</reference>
<organism evidence="1 2">
    <name type="scientific">Ameiurus melas</name>
    <name type="common">Black bullhead</name>
    <name type="synonym">Silurus melas</name>
    <dbReference type="NCBI Taxonomy" id="219545"/>
    <lineage>
        <taxon>Eukaryota</taxon>
        <taxon>Metazoa</taxon>
        <taxon>Chordata</taxon>
        <taxon>Craniata</taxon>
        <taxon>Vertebrata</taxon>
        <taxon>Euteleostomi</taxon>
        <taxon>Actinopterygii</taxon>
        <taxon>Neopterygii</taxon>
        <taxon>Teleostei</taxon>
        <taxon>Ostariophysi</taxon>
        <taxon>Siluriformes</taxon>
        <taxon>Ictaluridae</taxon>
        <taxon>Ameiurus</taxon>
    </lineage>
</organism>
<dbReference type="EMBL" id="JAAGNN010000005">
    <property type="protein sequence ID" value="KAF4089389.1"/>
    <property type="molecule type" value="Genomic_DNA"/>
</dbReference>
<proteinExistence type="predicted"/>
<accession>A0A7J6B4T0</accession>
<evidence type="ECO:0000313" key="2">
    <source>
        <dbReference type="Proteomes" id="UP000593565"/>
    </source>
</evidence>